<dbReference type="VEuPathDB" id="ToxoDB:cyc_07518"/>
<keyword evidence="3" id="KW-1185">Reference proteome</keyword>
<comment type="caution">
    <text evidence="2">The sequence shown here is derived from an EMBL/GenBank/DDBJ whole genome shotgun (WGS) entry which is preliminary data.</text>
</comment>
<name>A0A1D3CZD8_9EIME</name>
<dbReference type="AlphaFoldDB" id="A0A1D3CZD8"/>
<gene>
    <name evidence="2" type="ORF">cyc_07518</name>
</gene>
<organism evidence="2 3">
    <name type="scientific">Cyclospora cayetanensis</name>
    <dbReference type="NCBI Taxonomy" id="88456"/>
    <lineage>
        <taxon>Eukaryota</taxon>
        <taxon>Sar</taxon>
        <taxon>Alveolata</taxon>
        <taxon>Apicomplexa</taxon>
        <taxon>Conoidasida</taxon>
        <taxon>Coccidia</taxon>
        <taxon>Eucoccidiorida</taxon>
        <taxon>Eimeriorina</taxon>
        <taxon>Eimeriidae</taxon>
        <taxon>Cyclospora</taxon>
    </lineage>
</organism>
<proteinExistence type="predicted"/>
<evidence type="ECO:0000313" key="2">
    <source>
        <dbReference type="EMBL" id="OEH76553.1"/>
    </source>
</evidence>
<dbReference type="InParanoid" id="A0A1D3CZD8"/>
<dbReference type="EMBL" id="JROU02001416">
    <property type="protein sequence ID" value="OEH76553.1"/>
    <property type="molecule type" value="Genomic_DNA"/>
</dbReference>
<dbReference type="Proteomes" id="UP000095192">
    <property type="component" value="Unassembled WGS sequence"/>
</dbReference>
<reference evidence="2 3" key="1">
    <citation type="journal article" date="2016" name="BMC Genomics">
        <title>Comparative genomics reveals Cyclospora cayetanensis possesses coccidia-like metabolism and invasion components but unique surface antigens.</title>
        <authorList>
            <person name="Liu S."/>
            <person name="Wang L."/>
            <person name="Zheng H."/>
            <person name="Xu Z."/>
            <person name="Roellig D.M."/>
            <person name="Li N."/>
            <person name="Frace M.A."/>
            <person name="Tang K."/>
            <person name="Arrowood M.J."/>
            <person name="Moss D.M."/>
            <person name="Zhang L."/>
            <person name="Feng Y."/>
            <person name="Xiao L."/>
        </authorList>
    </citation>
    <scope>NUCLEOTIDE SEQUENCE [LARGE SCALE GENOMIC DNA]</scope>
    <source>
        <strain evidence="2 3">CHN_HEN01</strain>
    </source>
</reference>
<accession>A0A1D3CZD8</accession>
<sequence>MAPTSAVATTFANERRLQTKAEATEIRSLVVPIRASPAGSYYSKAEKEQLLRDVTNAVHEAYLSKLGLFPTKCEESINITAVSEALEVSNLRFMVIKRVRHSCRPWRAAVAHEIIVDFPCSKRPDTCEEAETAGPLPDFETIDTALPPLPRKRSFDDDDIKEYKEQESVDKLLKEMDYM</sequence>
<evidence type="ECO:0000313" key="3">
    <source>
        <dbReference type="Proteomes" id="UP000095192"/>
    </source>
</evidence>
<feature type="region of interest" description="Disordered" evidence="1">
    <location>
        <begin position="129"/>
        <end position="158"/>
    </location>
</feature>
<protein>
    <submittedName>
        <fullName evidence="2">Uncharacterized protein</fullName>
    </submittedName>
</protein>
<evidence type="ECO:0000256" key="1">
    <source>
        <dbReference type="SAM" id="MobiDB-lite"/>
    </source>
</evidence>